<name>A0ABN0SWP4_9FIRM</name>
<evidence type="ECO:0000313" key="2">
    <source>
        <dbReference type="Proteomes" id="UP001500399"/>
    </source>
</evidence>
<organism evidence="1 2">
    <name type="scientific">Selenomonas dianae</name>
    <dbReference type="NCBI Taxonomy" id="135079"/>
    <lineage>
        <taxon>Bacteria</taxon>
        <taxon>Bacillati</taxon>
        <taxon>Bacillota</taxon>
        <taxon>Negativicutes</taxon>
        <taxon>Selenomonadales</taxon>
        <taxon>Selenomonadaceae</taxon>
        <taxon>Selenomonas</taxon>
    </lineage>
</organism>
<keyword evidence="2" id="KW-1185">Reference proteome</keyword>
<accession>A0ABN0SWP4</accession>
<dbReference type="EMBL" id="BAAACR010000002">
    <property type="protein sequence ID" value="GAA0203909.1"/>
    <property type="molecule type" value="Genomic_DNA"/>
</dbReference>
<protein>
    <submittedName>
        <fullName evidence="1">Uncharacterized protein</fullName>
    </submittedName>
</protein>
<proteinExistence type="predicted"/>
<gene>
    <name evidence="1" type="ORF">GCM10008919_04000</name>
</gene>
<dbReference type="Proteomes" id="UP001500399">
    <property type="component" value="Unassembled WGS sequence"/>
</dbReference>
<sequence>MNMDFLIRMGIPEILELWMRLHQESMDGSISKADAALYKKWGKALKLLSADPFYPSLHTHEIPDLTRRYGQKVWQSYLENRTSRAMRMYWVYGPEQKDITIIGLEPHPEDKKNGAYDKVTLSKLEPFA</sequence>
<evidence type="ECO:0000313" key="1">
    <source>
        <dbReference type="EMBL" id="GAA0203909.1"/>
    </source>
</evidence>
<comment type="caution">
    <text evidence="1">The sequence shown here is derived from an EMBL/GenBank/DDBJ whole genome shotgun (WGS) entry which is preliminary data.</text>
</comment>
<reference evidence="1 2" key="1">
    <citation type="journal article" date="2019" name="Int. J. Syst. Evol. Microbiol.">
        <title>The Global Catalogue of Microorganisms (GCM) 10K type strain sequencing project: providing services to taxonomists for standard genome sequencing and annotation.</title>
        <authorList>
            <consortium name="The Broad Institute Genomics Platform"/>
            <consortium name="The Broad Institute Genome Sequencing Center for Infectious Disease"/>
            <person name="Wu L."/>
            <person name="Ma J."/>
        </authorList>
    </citation>
    <scope>NUCLEOTIDE SEQUENCE [LARGE SCALE GENOMIC DNA]</scope>
    <source>
        <strain evidence="1 2">JCM 8542</strain>
    </source>
</reference>